<dbReference type="PANTHER" id="PTHR43140:SF1">
    <property type="entry name" value="TYPE I RESTRICTION ENZYME ECOKI SPECIFICITY SUBUNIT"/>
    <property type="match status" value="1"/>
</dbReference>
<keyword evidence="2" id="KW-0680">Restriction system</keyword>
<name>A0A127K9A7_9RHOO</name>
<dbReference type="CDD" id="cd17293">
    <property type="entry name" value="RMtype1_S_Ppo21ORF8840P_TRD1-CR1_like"/>
    <property type="match status" value="1"/>
</dbReference>
<protein>
    <recommendedName>
        <fullName evidence="5">Type I restriction modification DNA specificity domain-containing protein</fullName>
    </recommendedName>
</protein>
<dbReference type="Pfam" id="PF01420">
    <property type="entry name" value="Methylase_S"/>
    <property type="match status" value="2"/>
</dbReference>
<feature type="domain" description="Type I restriction modification DNA specificity" evidence="5">
    <location>
        <begin position="297"/>
        <end position="406"/>
    </location>
</feature>
<evidence type="ECO:0000259" key="5">
    <source>
        <dbReference type="Pfam" id="PF01420"/>
    </source>
</evidence>
<reference evidence="7" key="1">
    <citation type="submission" date="2016-03" db="EMBL/GenBank/DDBJ databases">
        <authorList>
            <person name="Ma C."/>
            <person name="Zhou S."/>
            <person name="Yang G."/>
        </authorList>
    </citation>
    <scope>NUCLEOTIDE SEQUENCE [LARGE SCALE GENOMIC DNA]</scope>
    <source>
        <strain evidence="7">SgZ-1</strain>
    </source>
</reference>
<accession>A0A127K9A7</accession>
<dbReference type="InterPro" id="IPR000055">
    <property type="entry name" value="Restrct_endonuc_typeI_TRD"/>
</dbReference>
<proteinExistence type="inferred from homology"/>
<dbReference type="GO" id="GO:0003677">
    <property type="term" value="F:DNA binding"/>
    <property type="evidence" value="ECO:0007669"/>
    <property type="project" value="UniProtKB-KW"/>
</dbReference>
<dbReference type="InterPro" id="IPR044946">
    <property type="entry name" value="Restrct_endonuc_typeI_TRD_sf"/>
</dbReference>
<dbReference type="GO" id="GO:0009307">
    <property type="term" value="P:DNA restriction-modification system"/>
    <property type="evidence" value="ECO:0007669"/>
    <property type="project" value="UniProtKB-KW"/>
</dbReference>
<evidence type="ECO:0000256" key="3">
    <source>
        <dbReference type="ARBA" id="ARBA00023125"/>
    </source>
</evidence>
<evidence type="ECO:0000313" key="7">
    <source>
        <dbReference type="Proteomes" id="UP000036902"/>
    </source>
</evidence>
<dbReference type="EMBL" id="CP014646">
    <property type="protein sequence ID" value="AMO38502.1"/>
    <property type="molecule type" value="Genomic_DNA"/>
</dbReference>
<dbReference type="STRING" id="1134435.AC731_017065"/>
<dbReference type="REBASE" id="142378">
    <property type="entry name" value="S.ThuSgZ1ORF17060P"/>
</dbReference>
<dbReference type="PANTHER" id="PTHR43140">
    <property type="entry name" value="TYPE-1 RESTRICTION ENZYME ECOKI SPECIFICITY PROTEIN"/>
    <property type="match status" value="1"/>
</dbReference>
<evidence type="ECO:0000256" key="4">
    <source>
        <dbReference type="SAM" id="MobiDB-lite"/>
    </source>
</evidence>
<sequence length="470" mass="51316">MSGLPEGWAWTTLESVAVLTTGSTPSTKNEGFYGGDIPFVKPGDLDRRAPIQCTDQSLTGEGAEQARLLRAGAVLVSCIGTLGKVGIAGVELASNQQINAAEFRPNVTDDRYGYYVCRTFKPWMESEASATTIAILNKGRFGEAPFPLAPLAEQKRIADKLDSVLARVDACRDRLDRIPSLLKRFRQSVLAEATSGRLSADWRTRRCEMRASKDHETAAPVSSLDLSLSEPTGWTFERAGSVCGKVQSGGTPKEGFAEFGVPFLKVYNLVDQKVAFDYKPQYIAQELHSGSMSKSRVLPGDVLMNIVGPPLGKVAVVPNSRDEWNINQAITLFRPSERITTGWLFYVLCSGENIADIVHETKGSAGQVNISLSQCRNFIFPVPPVEEQHEIVRRVETLFAFADRLEARCAAARKQAGQLTPALLAKAFRGELVPQDPADEPATELLKRLAARRAEAPKTRRGRKPVAAGE</sequence>
<dbReference type="Proteomes" id="UP000036902">
    <property type="component" value="Chromosome"/>
</dbReference>
<keyword evidence="3" id="KW-0238">DNA-binding</keyword>
<feature type="domain" description="Type I restriction modification DNA specificity" evidence="5">
    <location>
        <begin position="5"/>
        <end position="171"/>
    </location>
</feature>
<dbReference type="Gene3D" id="3.90.220.20">
    <property type="entry name" value="DNA methylase specificity domains"/>
    <property type="match status" value="2"/>
</dbReference>
<feature type="region of interest" description="Disordered" evidence="4">
    <location>
        <begin position="451"/>
        <end position="470"/>
    </location>
</feature>
<dbReference type="InterPro" id="IPR051212">
    <property type="entry name" value="Type-I_RE_S_subunit"/>
</dbReference>
<dbReference type="SUPFAM" id="SSF116734">
    <property type="entry name" value="DNA methylase specificity domain"/>
    <property type="match status" value="2"/>
</dbReference>
<dbReference type="CDD" id="cd17256">
    <property type="entry name" value="RMtype1_S_EcoJA65PI-TRD1-CR1_like"/>
    <property type="match status" value="1"/>
</dbReference>
<organism evidence="6 7">
    <name type="scientific">Thauera humireducens</name>
    <dbReference type="NCBI Taxonomy" id="1134435"/>
    <lineage>
        <taxon>Bacteria</taxon>
        <taxon>Pseudomonadati</taxon>
        <taxon>Pseudomonadota</taxon>
        <taxon>Betaproteobacteria</taxon>
        <taxon>Rhodocyclales</taxon>
        <taxon>Zoogloeaceae</taxon>
        <taxon>Thauera</taxon>
    </lineage>
</organism>
<gene>
    <name evidence="6" type="ORF">AC731_017065</name>
</gene>
<comment type="similarity">
    <text evidence="1">Belongs to the type-I restriction system S methylase family.</text>
</comment>
<dbReference type="AlphaFoldDB" id="A0A127K9A7"/>
<evidence type="ECO:0000313" key="6">
    <source>
        <dbReference type="EMBL" id="AMO38502.1"/>
    </source>
</evidence>
<dbReference type="RefSeq" id="WP_048707913.1">
    <property type="nucleotide sequence ID" value="NZ_CP014646.1"/>
</dbReference>
<evidence type="ECO:0000256" key="1">
    <source>
        <dbReference type="ARBA" id="ARBA00010923"/>
    </source>
</evidence>
<evidence type="ECO:0000256" key="2">
    <source>
        <dbReference type="ARBA" id="ARBA00022747"/>
    </source>
</evidence>
<dbReference type="KEGG" id="thu:AC731_017065"/>
<keyword evidence="7" id="KW-1185">Reference proteome</keyword>